<evidence type="ECO:0000256" key="1">
    <source>
        <dbReference type="ARBA" id="ARBA00011062"/>
    </source>
</evidence>
<dbReference type="EMBL" id="JAVRRG010000045">
    <property type="protein sequence ID" value="KAK5093259.1"/>
    <property type="molecule type" value="Genomic_DNA"/>
</dbReference>
<evidence type="ECO:0000313" key="5">
    <source>
        <dbReference type="EMBL" id="KAK5093259.1"/>
    </source>
</evidence>
<evidence type="ECO:0000313" key="6">
    <source>
        <dbReference type="Proteomes" id="UP001345013"/>
    </source>
</evidence>
<dbReference type="InterPro" id="IPR002828">
    <property type="entry name" value="SurE-like_Pase/nucleotidase"/>
</dbReference>
<keyword evidence="6" id="KW-1185">Reference proteome</keyword>
<keyword evidence="2" id="KW-0479">Metal-binding</keyword>
<dbReference type="PANTHER" id="PTHR30457:SF0">
    <property type="entry name" value="PHOSPHATASE, PUTATIVE (AFU_ORTHOLOGUE AFUA_4G01070)-RELATED"/>
    <property type="match status" value="1"/>
</dbReference>
<proteinExistence type="inferred from homology"/>
<feature type="domain" description="Survival protein SurE-like phosphatase/nucleotidase" evidence="4">
    <location>
        <begin position="12"/>
        <end position="220"/>
    </location>
</feature>
<gene>
    <name evidence="5" type="ORF">LTR24_004378</name>
</gene>
<reference evidence="5 6" key="1">
    <citation type="submission" date="2023-08" db="EMBL/GenBank/DDBJ databases">
        <title>Black Yeasts Isolated from many extreme environments.</title>
        <authorList>
            <person name="Coleine C."/>
            <person name="Stajich J.E."/>
            <person name="Selbmann L."/>
        </authorList>
    </citation>
    <scope>NUCLEOTIDE SEQUENCE [LARGE SCALE GENOMIC DNA]</scope>
    <source>
        <strain evidence="5 6">CCFEE 5885</strain>
    </source>
</reference>
<dbReference type="SUPFAM" id="SSF64167">
    <property type="entry name" value="SurE-like"/>
    <property type="match status" value="1"/>
</dbReference>
<dbReference type="Proteomes" id="UP001345013">
    <property type="component" value="Unassembled WGS sequence"/>
</dbReference>
<sequence>MALMPPASALNILMNNDDGFGSANIRELYRMLVGAGHDVVMVAPATQQSAQGGRSSFTDYGTLQQPTQYNIVPAGAPAVGQDPTDSNIWYYNGTPAACTFVALDWVIPQYYGNRTIDLLVSGPNFGNNMGPFVWTLSGTAGAAYSAVSRNLPAIAFSAGNLDQRPYTQVNSTSETASGLADPATISAELSMSIIGALINNTKSGERLLPLGYGLNVNWAEIDTLEASATCVQPEFYQTRFTGGALTDIAVRNETTGVFRYGEIWTEGVNTCINGDCTLPGETEVVDSGCYGSVSTFTIDYSGPSGEAESVVRGKLSDVVMSGMPQSAKTRRAMTKRKYEMTARKRHD</sequence>
<dbReference type="InterPro" id="IPR030048">
    <property type="entry name" value="SurE"/>
</dbReference>
<protein>
    <recommendedName>
        <fullName evidence="4">Survival protein SurE-like phosphatase/nucleotidase domain-containing protein</fullName>
    </recommendedName>
</protein>
<dbReference type="PANTHER" id="PTHR30457">
    <property type="entry name" value="5'-NUCLEOTIDASE SURE"/>
    <property type="match status" value="1"/>
</dbReference>
<dbReference type="Pfam" id="PF01975">
    <property type="entry name" value="SurE"/>
    <property type="match status" value="1"/>
</dbReference>
<evidence type="ECO:0000256" key="3">
    <source>
        <dbReference type="ARBA" id="ARBA00022801"/>
    </source>
</evidence>
<evidence type="ECO:0000259" key="4">
    <source>
        <dbReference type="Pfam" id="PF01975"/>
    </source>
</evidence>
<dbReference type="Gene3D" id="3.40.1210.10">
    <property type="entry name" value="Survival protein SurE-like phosphatase/nucleotidase"/>
    <property type="match status" value="1"/>
</dbReference>
<accession>A0ABR0KCD9</accession>
<name>A0ABR0KCD9_9EURO</name>
<comment type="caution">
    <text evidence="5">The sequence shown here is derived from an EMBL/GenBank/DDBJ whole genome shotgun (WGS) entry which is preliminary data.</text>
</comment>
<evidence type="ECO:0000256" key="2">
    <source>
        <dbReference type="ARBA" id="ARBA00022723"/>
    </source>
</evidence>
<comment type="similarity">
    <text evidence="1">Belongs to the SurE nucleotidase family.</text>
</comment>
<keyword evidence="3" id="KW-0378">Hydrolase</keyword>
<organism evidence="5 6">
    <name type="scientific">Lithohypha guttulata</name>
    <dbReference type="NCBI Taxonomy" id="1690604"/>
    <lineage>
        <taxon>Eukaryota</taxon>
        <taxon>Fungi</taxon>
        <taxon>Dikarya</taxon>
        <taxon>Ascomycota</taxon>
        <taxon>Pezizomycotina</taxon>
        <taxon>Eurotiomycetes</taxon>
        <taxon>Chaetothyriomycetidae</taxon>
        <taxon>Chaetothyriales</taxon>
        <taxon>Trichomeriaceae</taxon>
        <taxon>Lithohypha</taxon>
    </lineage>
</organism>
<dbReference type="InterPro" id="IPR036523">
    <property type="entry name" value="SurE-like_sf"/>
</dbReference>